<dbReference type="InterPro" id="IPR000182">
    <property type="entry name" value="GNAT_dom"/>
</dbReference>
<evidence type="ECO:0000313" key="4">
    <source>
        <dbReference type="Proteomes" id="UP000199517"/>
    </source>
</evidence>
<evidence type="ECO:0000313" key="3">
    <source>
        <dbReference type="EMBL" id="SFE12451.1"/>
    </source>
</evidence>
<organism evidence="3 4">
    <name type="scientific">Paracidovorax konjaci</name>
    <dbReference type="NCBI Taxonomy" id="32040"/>
    <lineage>
        <taxon>Bacteria</taxon>
        <taxon>Pseudomonadati</taxon>
        <taxon>Pseudomonadota</taxon>
        <taxon>Betaproteobacteria</taxon>
        <taxon>Burkholderiales</taxon>
        <taxon>Comamonadaceae</taxon>
        <taxon>Paracidovorax</taxon>
    </lineage>
</organism>
<keyword evidence="4" id="KW-1185">Reference proteome</keyword>
<dbReference type="EMBL" id="FOMQ01000015">
    <property type="protein sequence ID" value="SFE12451.1"/>
    <property type="molecule type" value="Genomic_DNA"/>
</dbReference>
<dbReference type="Proteomes" id="UP000199517">
    <property type="component" value="Unassembled WGS sequence"/>
</dbReference>
<dbReference type="AlphaFoldDB" id="A0A1I1XYT5"/>
<gene>
    <name evidence="3" type="ORF">SAMN04489710_11525</name>
</gene>
<dbReference type="RefSeq" id="WP_281246098.1">
    <property type="nucleotide sequence ID" value="NZ_FOMQ01000015.1"/>
</dbReference>
<proteinExistence type="predicted"/>
<dbReference type="GO" id="GO:0016747">
    <property type="term" value="F:acyltransferase activity, transferring groups other than amino-acyl groups"/>
    <property type="evidence" value="ECO:0007669"/>
    <property type="project" value="InterPro"/>
</dbReference>
<evidence type="ECO:0000256" key="1">
    <source>
        <dbReference type="SAM" id="MobiDB-lite"/>
    </source>
</evidence>
<reference evidence="4" key="1">
    <citation type="submission" date="2016-10" db="EMBL/GenBank/DDBJ databases">
        <authorList>
            <person name="Varghese N."/>
            <person name="Submissions S."/>
        </authorList>
    </citation>
    <scope>NUCLEOTIDE SEQUENCE [LARGE SCALE GENOMIC DNA]</scope>
    <source>
        <strain evidence="4">DSM 7481</strain>
    </source>
</reference>
<protein>
    <recommendedName>
        <fullName evidence="2">N-acetyltransferase domain-containing protein</fullName>
    </recommendedName>
</protein>
<dbReference type="Gene3D" id="3.40.630.30">
    <property type="match status" value="1"/>
</dbReference>
<feature type="region of interest" description="Disordered" evidence="1">
    <location>
        <begin position="1"/>
        <end position="20"/>
    </location>
</feature>
<name>A0A1I1XYT5_9BURK</name>
<dbReference type="Pfam" id="PF13302">
    <property type="entry name" value="Acetyltransf_3"/>
    <property type="match status" value="1"/>
</dbReference>
<dbReference type="SUPFAM" id="SSF55729">
    <property type="entry name" value="Acyl-CoA N-acyltransferases (Nat)"/>
    <property type="match status" value="1"/>
</dbReference>
<sequence length="144" mass="15592">MAMTGTQNATAQWGTLPRNPPRFDTDRFMVLPLQPDKARDLLGVLLCDGKLAAQLPWMPDKSADGARAEAFLAEMRCAAGTDLVWGVVERARGAYIGAVIVRDSLEGLDVEVLCASQFFGQGVADEVGEPVMAWLEEVVEVELV</sequence>
<feature type="domain" description="N-acetyltransferase" evidence="2">
    <location>
        <begin position="27"/>
        <end position="138"/>
    </location>
</feature>
<feature type="compositionally biased region" description="Polar residues" evidence="1">
    <location>
        <begin position="1"/>
        <end position="13"/>
    </location>
</feature>
<dbReference type="STRING" id="32040.SAMN04489710_11525"/>
<accession>A0A1I1XYT5</accession>
<evidence type="ECO:0000259" key="2">
    <source>
        <dbReference type="Pfam" id="PF13302"/>
    </source>
</evidence>
<dbReference type="InterPro" id="IPR016181">
    <property type="entry name" value="Acyl_CoA_acyltransferase"/>
</dbReference>